<feature type="compositionally biased region" description="Basic and acidic residues" evidence="1">
    <location>
        <begin position="59"/>
        <end position="68"/>
    </location>
</feature>
<reference evidence="3" key="1">
    <citation type="submission" date="2021-11" db="EMBL/GenBank/DDBJ databases">
        <authorList>
            <consortium name="Genoscope - CEA"/>
            <person name="William W."/>
        </authorList>
    </citation>
    <scope>NUCLEOTIDE SEQUENCE</scope>
</reference>
<accession>A0A8J2WTM2</accession>
<dbReference type="PANTHER" id="PTHR45912">
    <property type="entry name" value="CILIA- AND FLAGELLA-ASSOCIATED PROTEIN 47"/>
    <property type="match status" value="1"/>
</dbReference>
<comment type="caution">
    <text evidence="3">The sequence shown here is derived from an EMBL/GenBank/DDBJ whole genome shotgun (WGS) entry which is preliminary data.</text>
</comment>
<dbReference type="Proteomes" id="UP000789595">
    <property type="component" value="Unassembled WGS sequence"/>
</dbReference>
<dbReference type="PANTHER" id="PTHR45912:SF3">
    <property type="entry name" value="CILIA- AND FLAGELLA-ASSOCIATED PROTEIN 47"/>
    <property type="match status" value="1"/>
</dbReference>
<feature type="region of interest" description="Disordered" evidence="1">
    <location>
        <begin position="45"/>
        <end position="83"/>
    </location>
</feature>
<evidence type="ECO:0000256" key="2">
    <source>
        <dbReference type="SAM" id="SignalP"/>
    </source>
</evidence>
<evidence type="ECO:0000313" key="4">
    <source>
        <dbReference type="Proteomes" id="UP000789595"/>
    </source>
</evidence>
<dbReference type="AlphaFoldDB" id="A0A8J2WTM2"/>
<feature type="chain" id="PRO_5035233278" evidence="2">
    <location>
        <begin position="17"/>
        <end position="332"/>
    </location>
</feature>
<gene>
    <name evidence="3" type="ORF">PECAL_1P13390</name>
</gene>
<dbReference type="GO" id="GO:0005929">
    <property type="term" value="C:cilium"/>
    <property type="evidence" value="ECO:0007669"/>
    <property type="project" value="TreeGrafter"/>
</dbReference>
<dbReference type="Gene3D" id="2.60.40.10">
    <property type="entry name" value="Immunoglobulins"/>
    <property type="match status" value="1"/>
</dbReference>
<dbReference type="GO" id="GO:0060271">
    <property type="term" value="P:cilium assembly"/>
    <property type="evidence" value="ECO:0007669"/>
    <property type="project" value="TreeGrafter"/>
</dbReference>
<keyword evidence="2" id="KW-0732">Signal</keyword>
<evidence type="ECO:0000256" key="1">
    <source>
        <dbReference type="SAM" id="MobiDB-lite"/>
    </source>
</evidence>
<name>A0A8J2WTM2_9STRA</name>
<organism evidence="3 4">
    <name type="scientific">Pelagomonas calceolata</name>
    <dbReference type="NCBI Taxonomy" id="35677"/>
    <lineage>
        <taxon>Eukaryota</taxon>
        <taxon>Sar</taxon>
        <taxon>Stramenopiles</taxon>
        <taxon>Ochrophyta</taxon>
        <taxon>Pelagophyceae</taxon>
        <taxon>Pelagomonadales</taxon>
        <taxon>Pelagomonadaceae</taxon>
        <taxon>Pelagomonas</taxon>
    </lineage>
</organism>
<evidence type="ECO:0000313" key="3">
    <source>
        <dbReference type="EMBL" id="CAH0364945.1"/>
    </source>
</evidence>
<sequence>MARTALALLLASRAAALVPSLRSAAVATPKTVTQVSYLSEVEDADKKKKWWDQDDPDREESNPRDHTGIGEADSNYGPTNYEGFIDADGFDGGDGQVGVVGDGKNHMEEFDMSAEDSRGLKGGRKLNQMGGRESKLNAKNAWGTTTGYADELAKRGMVEIDEYGEDKLARRRQQLENWRNQEELRMKKDHQMAELASLQGKEYRHFNHGSYLQQFDNGPKDEVSSEQVTGMTAGDLTDTVAVSARLNARGGATITVRNEFSTYADFTAGFTAGSSSAVTVEPTHGTLNRRAGDPQEFVIKFQPTDYADSYDATLVIETEDMKQTYEIIGKLL</sequence>
<proteinExistence type="predicted"/>
<dbReference type="OrthoDB" id="188898at2759"/>
<dbReference type="InterPro" id="IPR013783">
    <property type="entry name" value="Ig-like_fold"/>
</dbReference>
<keyword evidence="4" id="KW-1185">Reference proteome</keyword>
<feature type="signal peptide" evidence="2">
    <location>
        <begin position="1"/>
        <end position="16"/>
    </location>
</feature>
<dbReference type="EMBL" id="CAKKNE010000001">
    <property type="protein sequence ID" value="CAH0364945.1"/>
    <property type="molecule type" value="Genomic_DNA"/>
</dbReference>
<protein>
    <submittedName>
        <fullName evidence="3">Uncharacterized protein</fullName>
    </submittedName>
</protein>